<reference evidence="6" key="1">
    <citation type="submission" date="2020-10" db="EMBL/GenBank/DDBJ databases">
        <authorList>
            <person name="Castelo-Branco R."/>
            <person name="Eusebio N."/>
            <person name="Adriana R."/>
            <person name="Vieira A."/>
            <person name="Brugerolle De Fraissinette N."/>
            <person name="Rezende De Castro R."/>
            <person name="Schneider M.P."/>
            <person name="Vasconcelos V."/>
            <person name="Leao P.N."/>
        </authorList>
    </citation>
    <scope>NUCLEOTIDE SEQUENCE</scope>
    <source>
        <strain evidence="6">LEGE 07310</strain>
    </source>
</reference>
<dbReference type="SUPFAM" id="SSF53187">
    <property type="entry name" value="Zn-dependent exopeptidases"/>
    <property type="match status" value="1"/>
</dbReference>
<dbReference type="GO" id="GO:0016788">
    <property type="term" value="F:hydrolase activity, acting on ester bonds"/>
    <property type="evidence" value="ECO:0007669"/>
    <property type="project" value="InterPro"/>
</dbReference>
<accession>A0A8J7ALL8</accession>
<dbReference type="InterPro" id="IPR053138">
    <property type="entry name" value="N-alpha-Ac-DABA_deacetylase"/>
</dbReference>
<dbReference type="GO" id="GO:0046872">
    <property type="term" value="F:metal ion binding"/>
    <property type="evidence" value="ECO:0007669"/>
    <property type="project" value="UniProtKB-KW"/>
</dbReference>
<dbReference type="Gene3D" id="3.40.630.10">
    <property type="entry name" value="Zn peptidases"/>
    <property type="match status" value="1"/>
</dbReference>
<dbReference type="InterPro" id="IPR055438">
    <property type="entry name" value="AstE_AspA_cat"/>
</dbReference>
<comment type="caution">
    <text evidence="6">The sequence shown here is derived from an EMBL/GenBank/DDBJ whole genome shotgun (WGS) entry which is preliminary data.</text>
</comment>
<dbReference type="Pfam" id="PF24827">
    <property type="entry name" value="AstE_AspA_cat"/>
    <property type="match status" value="1"/>
</dbReference>
<proteinExistence type="predicted"/>
<evidence type="ECO:0000256" key="4">
    <source>
        <dbReference type="ARBA" id="ARBA00022833"/>
    </source>
</evidence>
<sequence length="374" mass="42077">MQPIISTVPLMQMASGDLLSLQVYRFVGAGPGKKVYLQANLHGAEVAGNHVIHQLIEWLTTLEEQQLAGEIWLVPMCNPLGVNTRSHHFASGRFNPYDGLDWNRIFWDYEKTHANIRVFAKAHLNAPEHDIIKAFRQRILSAFQAERDELSHAKGLPVHELYRSQLQALALDADYLLDLHSSTNRGLIYVYYFQNREESTQLFDLDFGLLLNKYDGDAFDEAFIKPWLALERALAELGRPLRLDIEAFTFELGTGMRVDPHAIRRGLAGIKNYLTRKGVLQLPVSGAVPIMPLVKQSQNQKYYATGGGVVIERVEPGDRVQSGDLLYQLLSFSKGETPQVLNVRAEKSGLIYDVSTNEAVNQGEYVISIVEDLS</sequence>
<dbReference type="PANTHER" id="PTHR37326">
    <property type="entry name" value="BLL3975 PROTEIN"/>
    <property type="match status" value="1"/>
</dbReference>
<evidence type="ECO:0000259" key="5">
    <source>
        <dbReference type="Pfam" id="PF24827"/>
    </source>
</evidence>
<keyword evidence="7" id="KW-1185">Reference proteome</keyword>
<evidence type="ECO:0000313" key="6">
    <source>
        <dbReference type="EMBL" id="MBE9080173.1"/>
    </source>
</evidence>
<keyword evidence="2" id="KW-0479">Metal-binding</keyword>
<keyword evidence="3" id="KW-0378">Hydrolase</keyword>
<name>A0A8J7ALL8_9CYAN</name>
<evidence type="ECO:0000256" key="3">
    <source>
        <dbReference type="ARBA" id="ARBA00022801"/>
    </source>
</evidence>
<dbReference type="AlphaFoldDB" id="A0A8J7ALL8"/>
<evidence type="ECO:0000256" key="2">
    <source>
        <dbReference type="ARBA" id="ARBA00022723"/>
    </source>
</evidence>
<dbReference type="Proteomes" id="UP000636505">
    <property type="component" value="Unassembled WGS sequence"/>
</dbReference>
<protein>
    <submittedName>
        <fullName evidence="6">Succinylglutamate desuccinylase/aspartoacylase family protein</fullName>
    </submittedName>
</protein>
<comment type="cofactor">
    <cofactor evidence="1">
        <name>Zn(2+)</name>
        <dbReference type="ChEBI" id="CHEBI:29105"/>
    </cofactor>
</comment>
<evidence type="ECO:0000256" key="1">
    <source>
        <dbReference type="ARBA" id="ARBA00001947"/>
    </source>
</evidence>
<dbReference type="RefSeq" id="WP_193911861.1">
    <property type="nucleotide sequence ID" value="NZ_JADEXG010000089.1"/>
</dbReference>
<feature type="domain" description="Succinylglutamate desuccinylase/Aspartoacylase catalytic" evidence="5">
    <location>
        <begin position="31"/>
        <end position="274"/>
    </location>
</feature>
<dbReference type="EMBL" id="JADEXG010000089">
    <property type="protein sequence ID" value="MBE9080173.1"/>
    <property type="molecule type" value="Genomic_DNA"/>
</dbReference>
<dbReference type="PANTHER" id="PTHR37326:SF1">
    <property type="entry name" value="BLL3975 PROTEIN"/>
    <property type="match status" value="1"/>
</dbReference>
<organism evidence="6 7">
    <name type="scientific">Vasconcelosia minhoensis LEGE 07310</name>
    <dbReference type="NCBI Taxonomy" id="915328"/>
    <lineage>
        <taxon>Bacteria</taxon>
        <taxon>Bacillati</taxon>
        <taxon>Cyanobacteriota</taxon>
        <taxon>Cyanophyceae</taxon>
        <taxon>Nodosilineales</taxon>
        <taxon>Cymatolegaceae</taxon>
        <taxon>Vasconcelosia</taxon>
        <taxon>Vasconcelosia minhoensis</taxon>
    </lineage>
</organism>
<evidence type="ECO:0000313" key="7">
    <source>
        <dbReference type="Proteomes" id="UP000636505"/>
    </source>
</evidence>
<gene>
    <name evidence="6" type="ORF">IQ241_23270</name>
</gene>
<keyword evidence="4" id="KW-0862">Zinc</keyword>